<dbReference type="EMBL" id="VJMJ01000084">
    <property type="protein sequence ID" value="KAF0737255.1"/>
    <property type="molecule type" value="Genomic_DNA"/>
</dbReference>
<protein>
    <recommendedName>
        <fullName evidence="4">BED-type domain-containing protein</fullName>
    </recommendedName>
</protein>
<reference evidence="2 3" key="1">
    <citation type="submission" date="2019-07" db="EMBL/GenBank/DDBJ databases">
        <title>Genomics analysis of Aphanomyces spp. identifies a new class of oomycete effector associated with host adaptation.</title>
        <authorList>
            <person name="Gaulin E."/>
        </authorList>
    </citation>
    <scope>NUCLEOTIDE SEQUENCE [LARGE SCALE GENOMIC DNA]</scope>
    <source>
        <strain evidence="2 3">ATCC 201684</strain>
    </source>
</reference>
<evidence type="ECO:0008006" key="4">
    <source>
        <dbReference type="Google" id="ProtNLM"/>
    </source>
</evidence>
<comment type="caution">
    <text evidence="2">The sequence shown here is derived from an EMBL/GenBank/DDBJ whole genome shotgun (WGS) entry which is preliminary data.</text>
</comment>
<keyword evidence="3" id="KW-1185">Reference proteome</keyword>
<dbReference type="Proteomes" id="UP000481153">
    <property type="component" value="Unassembled WGS sequence"/>
</dbReference>
<proteinExistence type="predicted"/>
<evidence type="ECO:0000256" key="1">
    <source>
        <dbReference type="SAM" id="MobiDB-lite"/>
    </source>
</evidence>
<evidence type="ECO:0000313" key="3">
    <source>
        <dbReference type="Proteomes" id="UP000481153"/>
    </source>
</evidence>
<dbReference type="VEuPathDB" id="FungiDB:AeMF1_011157"/>
<gene>
    <name evidence="2" type="ORF">Ae201684_006431</name>
</gene>
<organism evidence="2 3">
    <name type="scientific">Aphanomyces euteiches</name>
    <dbReference type="NCBI Taxonomy" id="100861"/>
    <lineage>
        <taxon>Eukaryota</taxon>
        <taxon>Sar</taxon>
        <taxon>Stramenopiles</taxon>
        <taxon>Oomycota</taxon>
        <taxon>Saprolegniomycetes</taxon>
        <taxon>Saprolegniales</taxon>
        <taxon>Verrucalvaceae</taxon>
        <taxon>Aphanomyces</taxon>
    </lineage>
</organism>
<feature type="region of interest" description="Disordered" evidence="1">
    <location>
        <begin position="42"/>
        <end position="63"/>
    </location>
</feature>
<evidence type="ECO:0000313" key="2">
    <source>
        <dbReference type="EMBL" id="KAF0737255.1"/>
    </source>
</evidence>
<accession>A0A6G0XBB9</accession>
<dbReference type="AlphaFoldDB" id="A0A6G0XBB9"/>
<name>A0A6G0XBB9_9STRA</name>
<sequence>MGRTCSLTEWAHFIKTTHKASTSYWWVYCRHCVTAAMHPSSSSYGTPSATSTSAAPSSTTPTAKEIQEYVDKLPLPSSTTASEPNEMLQALVGRRSVMKAHLAQCVHASPIPPNPIVKRRAGKRGVHCAIAEWAHFHRLDNQGYIGNTNYFPVVCKYCSEAYEAKTRPTPPDVFAGRKESMRRHLTLCQYFTGRLPEKKPSTDAKSLSEWEFFVQLDRQPGSMYYFAKCKSCTEAHERNPEENPPPKIILGRKHNMQTHLANCEHMHHLRDVMEHIVFSSDDEDDMADDDSSSSATTAVLTPHDALVHFTIEYSLPFTWIDSLHMRAAFSLTTTALPSAAELSTTILQRVEKNTEARQRAAAGGQPRTLVIEAVAVDGDLISCVAWLLHPNGAVLPHRLHDQQQLSWRCRTSELVAAVQARSIEDSLVAVLVPWHMPRIAADFPRLHVGTNVASIFRSIWKCILHDDMVLRVLRSATNLAPLPASCWADWTAWLHLVNQARPHYPLELDFWQQLDSVGLLLATLSRAHNLARTNTLSLAHTLDVLGQMYRQSQALSRTTLLQLKLEHELEVHWSSMDQPLFVLAYVLHPSFQGQTALDPRRSVFSWDEIVALACDYSVRWFGTDERLRSQMFAFASQSQWGTTLTTEEFIERVAATAPELARLMQRLLDIMPSFCLDGRSLPAQQYSLEEWQNIKYISHSQPQSERSDRTDVGSGGGFHDVDAFLLKWRAQEPLDVVAGTPSGGDTDGNAKVTLASLFGGHFEQLT</sequence>